<feature type="domain" description="MAM" evidence="5">
    <location>
        <begin position="26"/>
        <end position="195"/>
    </location>
</feature>
<keyword evidence="3" id="KW-0812">Transmembrane</keyword>
<name>A0A914BDU8_PATMI</name>
<keyword evidence="3" id="KW-0472">Membrane</keyword>
<dbReference type="Gene3D" id="2.60.120.200">
    <property type="match status" value="7"/>
</dbReference>
<feature type="transmembrane region" description="Helical" evidence="3">
    <location>
        <begin position="1265"/>
        <end position="1286"/>
    </location>
</feature>
<feature type="domain" description="MAM" evidence="5">
    <location>
        <begin position="919"/>
        <end position="1083"/>
    </location>
</feature>
<dbReference type="FunFam" id="2.60.120.200:FF:000182">
    <property type="entry name" value="MAM and LDL-receptor class A domain-containing protein 1"/>
    <property type="match status" value="1"/>
</dbReference>
<keyword evidence="2" id="KW-1015">Disulfide bond</keyword>
<keyword evidence="4" id="KW-0732">Signal</keyword>
<proteinExistence type="predicted"/>
<feature type="signal peptide" evidence="4">
    <location>
        <begin position="1"/>
        <end position="23"/>
    </location>
</feature>
<evidence type="ECO:0000256" key="1">
    <source>
        <dbReference type="ARBA" id="ARBA00022737"/>
    </source>
</evidence>
<accession>A0A914BDU8</accession>
<evidence type="ECO:0000256" key="2">
    <source>
        <dbReference type="ARBA" id="ARBA00023157"/>
    </source>
</evidence>
<dbReference type="PANTHER" id="PTHR23282">
    <property type="entry name" value="APICAL ENDOSOMAL GLYCOPROTEIN PRECURSOR"/>
    <property type="match status" value="1"/>
</dbReference>
<organism evidence="6 7">
    <name type="scientific">Patiria miniata</name>
    <name type="common">Bat star</name>
    <name type="synonym">Asterina miniata</name>
    <dbReference type="NCBI Taxonomy" id="46514"/>
    <lineage>
        <taxon>Eukaryota</taxon>
        <taxon>Metazoa</taxon>
        <taxon>Echinodermata</taxon>
        <taxon>Eleutherozoa</taxon>
        <taxon>Asterozoa</taxon>
        <taxon>Asteroidea</taxon>
        <taxon>Valvatacea</taxon>
        <taxon>Valvatida</taxon>
        <taxon>Asterinidae</taxon>
        <taxon>Patiria</taxon>
    </lineage>
</organism>
<feature type="domain" description="MAM" evidence="5">
    <location>
        <begin position="1088"/>
        <end position="1245"/>
    </location>
</feature>
<evidence type="ECO:0000313" key="6">
    <source>
        <dbReference type="EnsemblMetazoa" id="XP_038074030.1"/>
    </source>
</evidence>
<dbReference type="RefSeq" id="XP_038074030.1">
    <property type="nucleotide sequence ID" value="XM_038218102.1"/>
</dbReference>
<dbReference type="PRINTS" id="PR00020">
    <property type="entry name" value="MAMDOMAIN"/>
</dbReference>
<keyword evidence="1" id="KW-0677">Repeat</keyword>
<feature type="chain" id="PRO_5036826404" description="MAM domain-containing protein" evidence="4">
    <location>
        <begin position="24"/>
        <end position="1335"/>
    </location>
</feature>
<dbReference type="Pfam" id="PF00629">
    <property type="entry name" value="MAM"/>
    <property type="match status" value="7"/>
</dbReference>
<dbReference type="OrthoDB" id="412155at2759"/>
<dbReference type="SMART" id="SM00137">
    <property type="entry name" value="MAM"/>
    <property type="match status" value="7"/>
</dbReference>
<feature type="domain" description="MAM" evidence="5">
    <location>
        <begin position="216"/>
        <end position="384"/>
    </location>
</feature>
<dbReference type="Proteomes" id="UP000887568">
    <property type="component" value="Unplaced"/>
</dbReference>
<dbReference type="InterPro" id="IPR051560">
    <property type="entry name" value="MAM_domain-containing"/>
</dbReference>
<dbReference type="OMA" id="EPRYCLL"/>
<dbReference type="GeneID" id="119742081"/>
<dbReference type="EnsemblMetazoa" id="XM_038218102.1">
    <property type="protein sequence ID" value="XP_038074030.1"/>
    <property type="gene ID" value="LOC119742081"/>
</dbReference>
<dbReference type="GO" id="GO:0016020">
    <property type="term" value="C:membrane"/>
    <property type="evidence" value="ECO:0007669"/>
    <property type="project" value="InterPro"/>
</dbReference>
<reference evidence="6" key="1">
    <citation type="submission" date="2022-11" db="UniProtKB">
        <authorList>
            <consortium name="EnsemblMetazoa"/>
        </authorList>
    </citation>
    <scope>IDENTIFICATION</scope>
</reference>
<dbReference type="PANTHER" id="PTHR23282:SF142">
    <property type="entry name" value="MAM DOMAIN-CONTAINING PROTEIN"/>
    <property type="match status" value="1"/>
</dbReference>
<dbReference type="SUPFAM" id="SSF49899">
    <property type="entry name" value="Concanavalin A-like lectins/glucanases"/>
    <property type="match status" value="7"/>
</dbReference>
<keyword evidence="7" id="KW-1185">Reference proteome</keyword>
<dbReference type="InterPro" id="IPR000998">
    <property type="entry name" value="MAM_dom"/>
</dbReference>
<sequence>MEPRYCLLLLFLSTTLLFSYTTAQIINCDFEDAGDPLCGFYNVDTDDADFKRSTGANAGVTDSAPRFDHTYGNVTGHFLDTDVSTFGFGSPTARVFSPSVAVPAGTPKLCLEFYYHMFGTALESMHVYKKIRNVETSIYNATGNVGDYWVYTQVEIAVDSSITSIQIIYEANISWGVRGDIALDDITLSLAECAGALDVTTPAPQPTTPVTPLASYDCTFDDPNDRVCTPKPNDRNDFDWIFRQSGYVPNDEAPVYDHTTSTSAGLYLYVPQVASQSKVQELGEFRTALFQPAFQQKCLQFYYYMRGNQVGTLNGYVVRDGMPPPVHIPWNRTGDQGGYWNRGLLDIYPTFANYRVAFEANRGRDYDGCIAVDDLKLLDGRCPSEEVTCDFETLHICFFTQDRTDDMDWVVHNGATPSYGTGPKNDHTYGNSTGNYMYIETSSPVNVGHVARLISPAITETHGHAHCLIFWYHMYGQHVDALNVLLANTTAPTQRKLIWTLSGNRGDKWRAAEVHLQSDQDFLVIFEAFRGSSYQGDIALDDVWITSTEGCPGEAGLKNYSSITCDFEEIEICYYVQDTADDFDWVWQNGANQRLTNTGPVEDHTTNSQLGFYMYIQEDYNTFPGGTARLLSPEAKVQPRQSCLEFWYHMYGRDIESLHVYMKKSGATDLPDDPVWSMSGDKGNYWHRATVDVPVTDYKFRFVFEGTRGQAYRDNMAIDDVTFYEGADCPPFTTGAPIPTTTPAPVSSANCDFEDVNNTMCGYTQSIYDEYDWSYGRASPIPIDHTLGTANGHYLYIDTRSYYLRDDDRADIYSPLLMGTNQSQCLEFYYFMSGYRPDFLMIYLAGWGDTLAIDPLFSIYGDQGDKWNMARVDIPPMDSNFQVVFEALYSYYNNVGLDDIKFTMGACPKATAAPNPMDGSCDFESGFKACGYEHQRYYDFYWLEHSGATASKGTGPQVDHTLGTEKGTYMYVEASLPQRPDDRARLMSPPMYHVSGTPKCMVFFYHMNGPDVGKINVYWLTQTANGLLLSLTGNSKDMWRPAAVDLTNMGERFQIIFEGVVGYGVAGDMAIDDISLRFEPCPGFAKEAFTSFEMPGDLNGFHQYYEADTYWLWYDQYITDSTLPGELLAGDGSFMYLDGTFFKPDTWAVILSPLMAGHTNEHCLDYDYTIYKEGELMVSVYQKAGVPYDLMLKTDVTGWTHDRRTLTKAEVGEDFMIFFTGKLGSSSTGYIAIDNLMIRENSCDELAKPGDTSAQVSGGTIATEVLLGILLAVAFVVIATGAVYFIRRRRVLKDIPSVLYKNETGDANDNREGSLGRDLSIANPNYDSATLQSNA</sequence>
<keyword evidence="3" id="KW-1133">Transmembrane helix</keyword>
<evidence type="ECO:0000313" key="7">
    <source>
        <dbReference type="Proteomes" id="UP000887568"/>
    </source>
</evidence>
<evidence type="ECO:0000256" key="4">
    <source>
        <dbReference type="SAM" id="SignalP"/>
    </source>
</evidence>
<dbReference type="InterPro" id="IPR013320">
    <property type="entry name" value="ConA-like_dom_sf"/>
</dbReference>
<protein>
    <recommendedName>
        <fullName evidence="5">MAM domain-containing protein</fullName>
    </recommendedName>
</protein>
<feature type="domain" description="MAM" evidence="5">
    <location>
        <begin position="563"/>
        <end position="731"/>
    </location>
</feature>
<dbReference type="CDD" id="cd06263">
    <property type="entry name" value="MAM"/>
    <property type="match status" value="6"/>
</dbReference>
<evidence type="ECO:0000256" key="3">
    <source>
        <dbReference type="SAM" id="Phobius"/>
    </source>
</evidence>
<feature type="domain" description="MAM" evidence="5">
    <location>
        <begin position="387"/>
        <end position="553"/>
    </location>
</feature>
<dbReference type="PROSITE" id="PS50060">
    <property type="entry name" value="MAM_2"/>
    <property type="match status" value="7"/>
</dbReference>
<feature type="domain" description="MAM" evidence="5">
    <location>
        <begin position="749"/>
        <end position="909"/>
    </location>
</feature>
<evidence type="ECO:0000259" key="5">
    <source>
        <dbReference type="PROSITE" id="PS50060"/>
    </source>
</evidence>